<protein>
    <submittedName>
        <fullName evidence="2">Putative transposase</fullName>
    </submittedName>
</protein>
<accession>A0A7W5HM45</accession>
<feature type="transmembrane region" description="Helical" evidence="1">
    <location>
        <begin position="37"/>
        <end position="58"/>
    </location>
</feature>
<dbReference type="InterPro" id="IPR050900">
    <property type="entry name" value="Transposase_IS3/IS150/IS904"/>
</dbReference>
<keyword evidence="3" id="KW-1185">Reference proteome</keyword>
<keyword evidence="1" id="KW-0472">Membrane</keyword>
<dbReference type="PANTHER" id="PTHR46889">
    <property type="entry name" value="TRANSPOSASE INSF FOR INSERTION SEQUENCE IS3B-RELATED"/>
    <property type="match status" value="1"/>
</dbReference>
<dbReference type="AlphaFoldDB" id="A0A7W5HM45"/>
<keyword evidence="1" id="KW-1133">Transmembrane helix</keyword>
<dbReference type="RefSeq" id="WP_183384392.1">
    <property type="nucleotide sequence ID" value="NZ_JACHXR010000008.1"/>
</dbReference>
<evidence type="ECO:0000313" key="2">
    <source>
        <dbReference type="EMBL" id="MBB3231924.1"/>
    </source>
</evidence>
<evidence type="ECO:0000313" key="3">
    <source>
        <dbReference type="Proteomes" id="UP000518892"/>
    </source>
</evidence>
<evidence type="ECO:0000256" key="1">
    <source>
        <dbReference type="SAM" id="Phobius"/>
    </source>
</evidence>
<keyword evidence="1" id="KW-0812">Transmembrane</keyword>
<sequence length="153" mass="17816">MDLRARYPEPCTSLLGEGHRIYPYLLRGRVIDRPNQLWATYVTYIPMACGFMCLVAILDWRCPPCAGLDSGFYIFNSDQGCQFTSRAFTEVLEAHDVRISMDGKGCYRDNIFVEWLCHSMNYVGFDLNAFENGSHMREDLKGYFTWFNKDRPH</sequence>
<dbReference type="InterPro" id="IPR012337">
    <property type="entry name" value="RNaseH-like_sf"/>
</dbReference>
<gene>
    <name evidence="2" type="ORF">FHR97_002787</name>
</gene>
<proteinExistence type="predicted"/>
<comment type="caution">
    <text evidence="2">The sequence shown here is derived from an EMBL/GenBank/DDBJ whole genome shotgun (WGS) entry which is preliminary data.</text>
</comment>
<organism evidence="2 3">
    <name type="scientific">Halomonas stenophila</name>
    <dbReference type="NCBI Taxonomy" id="795312"/>
    <lineage>
        <taxon>Bacteria</taxon>
        <taxon>Pseudomonadati</taxon>
        <taxon>Pseudomonadota</taxon>
        <taxon>Gammaproteobacteria</taxon>
        <taxon>Oceanospirillales</taxon>
        <taxon>Halomonadaceae</taxon>
        <taxon>Halomonas</taxon>
    </lineage>
</organism>
<reference evidence="2 3" key="1">
    <citation type="submission" date="2020-08" db="EMBL/GenBank/DDBJ databases">
        <title>Genomic Encyclopedia of Type Strains, Phase III (KMG-III): the genomes of soil and plant-associated and newly described type strains.</title>
        <authorList>
            <person name="Whitman W."/>
        </authorList>
    </citation>
    <scope>NUCLEOTIDE SEQUENCE [LARGE SCALE GENOMIC DNA]</scope>
    <source>
        <strain evidence="2 3">CECT 7744</strain>
    </source>
</reference>
<dbReference type="PANTHER" id="PTHR46889:SF4">
    <property type="entry name" value="TRANSPOSASE INSO FOR INSERTION SEQUENCE ELEMENT IS911B-RELATED"/>
    <property type="match status" value="1"/>
</dbReference>
<name>A0A7W5HM45_9GAMM</name>
<dbReference type="EMBL" id="JACHXR010000008">
    <property type="protein sequence ID" value="MBB3231924.1"/>
    <property type="molecule type" value="Genomic_DNA"/>
</dbReference>
<dbReference type="SUPFAM" id="SSF53098">
    <property type="entry name" value="Ribonuclease H-like"/>
    <property type="match status" value="1"/>
</dbReference>
<dbReference type="Proteomes" id="UP000518892">
    <property type="component" value="Unassembled WGS sequence"/>
</dbReference>